<name>A0A7W8EMV0_9ACTN</name>
<keyword evidence="2" id="KW-1185">Reference proteome</keyword>
<dbReference type="Proteomes" id="UP000568380">
    <property type="component" value="Unassembled WGS sequence"/>
</dbReference>
<proteinExistence type="predicted"/>
<evidence type="ECO:0000313" key="1">
    <source>
        <dbReference type="EMBL" id="MBB5084788.1"/>
    </source>
</evidence>
<dbReference type="EMBL" id="JACHIN010000026">
    <property type="protein sequence ID" value="MBB5084788.1"/>
    <property type="molecule type" value="Genomic_DNA"/>
</dbReference>
<accession>A0A7W8EMV0</accession>
<organism evidence="1 2">
    <name type="scientific">Nonomuraea endophytica</name>
    <dbReference type="NCBI Taxonomy" id="714136"/>
    <lineage>
        <taxon>Bacteria</taxon>
        <taxon>Bacillati</taxon>
        <taxon>Actinomycetota</taxon>
        <taxon>Actinomycetes</taxon>
        <taxon>Streptosporangiales</taxon>
        <taxon>Streptosporangiaceae</taxon>
        <taxon>Nonomuraea</taxon>
    </lineage>
</organism>
<comment type="caution">
    <text evidence="1">The sequence shown here is derived from an EMBL/GenBank/DDBJ whole genome shotgun (WGS) entry which is preliminary data.</text>
</comment>
<dbReference type="AlphaFoldDB" id="A0A7W8EMV0"/>
<gene>
    <name evidence="1" type="ORF">HNR40_010299</name>
</gene>
<evidence type="ECO:0000313" key="2">
    <source>
        <dbReference type="Proteomes" id="UP000568380"/>
    </source>
</evidence>
<protein>
    <submittedName>
        <fullName evidence="1">Uncharacterized protein</fullName>
    </submittedName>
</protein>
<dbReference type="RefSeq" id="WP_184975368.1">
    <property type="nucleotide sequence ID" value="NZ_JACHIN010000026.1"/>
</dbReference>
<sequence length="101" mass="10444">MPLSLTTIGTRDKSRSFHLIEVQFQECIDLLTRPGGVDLLDAVVGVGDGELPAVERVVFGDLGGFAAVDERGDAQGSGVDALAGELAVQAYTVMGRLAAAV</sequence>
<reference evidence="1 2" key="1">
    <citation type="submission" date="2020-08" db="EMBL/GenBank/DDBJ databases">
        <title>Genomic Encyclopedia of Type Strains, Phase IV (KMG-IV): sequencing the most valuable type-strain genomes for metagenomic binning, comparative biology and taxonomic classification.</title>
        <authorList>
            <person name="Goeker M."/>
        </authorList>
    </citation>
    <scope>NUCLEOTIDE SEQUENCE [LARGE SCALE GENOMIC DNA]</scope>
    <source>
        <strain evidence="1 2">DSM 45385</strain>
    </source>
</reference>